<accession>A0A9X0CRU3</accession>
<feature type="compositionally biased region" description="Basic residues" evidence="1">
    <location>
        <begin position="36"/>
        <end position="45"/>
    </location>
</feature>
<feature type="region of interest" description="Disordered" evidence="1">
    <location>
        <begin position="1"/>
        <end position="47"/>
    </location>
</feature>
<evidence type="ECO:0000313" key="3">
    <source>
        <dbReference type="Proteomes" id="UP001163046"/>
    </source>
</evidence>
<dbReference type="Proteomes" id="UP001163046">
    <property type="component" value="Unassembled WGS sequence"/>
</dbReference>
<organism evidence="2 3">
    <name type="scientific">Desmophyllum pertusum</name>
    <dbReference type="NCBI Taxonomy" id="174260"/>
    <lineage>
        <taxon>Eukaryota</taxon>
        <taxon>Metazoa</taxon>
        <taxon>Cnidaria</taxon>
        <taxon>Anthozoa</taxon>
        <taxon>Hexacorallia</taxon>
        <taxon>Scleractinia</taxon>
        <taxon>Caryophylliina</taxon>
        <taxon>Caryophylliidae</taxon>
        <taxon>Desmophyllum</taxon>
    </lineage>
</organism>
<sequence>MAKIEEDSKALGNYNKDGSQSDNESSDDLSPIATKKEKKKHRKRSSSLPFIETNHAGLWKGLVAAEERQFVNRKEPVLNLELYESRERNGRTCLGMKRQENIRRPSARMSINIVRLEEAQVCQSFIALKRMNFPGTAKLHGVDQSCVIKLQELRAQT</sequence>
<dbReference type="AlphaFoldDB" id="A0A9X0CRU3"/>
<comment type="caution">
    <text evidence="2">The sequence shown here is derived from an EMBL/GenBank/DDBJ whole genome shotgun (WGS) entry which is preliminary data.</text>
</comment>
<dbReference type="EMBL" id="MU826850">
    <property type="protein sequence ID" value="KAJ7371189.1"/>
    <property type="molecule type" value="Genomic_DNA"/>
</dbReference>
<reference evidence="2" key="1">
    <citation type="submission" date="2023-01" db="EMBL/GenBank/DDBJ databases">
        <title>Genome assembly of the deep-sea coral Lophelia pertusa.</title>
        <authorList>
            <person name="Herrera S."/>
            <person name="Cordes E."/>
        </authorList>
    </citation>
    <scope>NUCLEOTIDE SEQUENCE</scope>
    <source>
        <strain evidence="2">USNM1676648</strain>
        <tissue evidence="2">Polyp</tissue>
    </source>
</reference>
<gene>
    <name evidence="2" type="ORF">OS493_027299</name>
</gene>
<name>A0A9X0CRU3_9CNID</name>
<keyword evidence="3" id="KW-1185">Reference proteome</keyword>
<evidence type="ECO:0000313" key="2">
    <source>
        <dbReference type="EMBL" id="KAJ7371189.1"/>
    </source>
</evidence>
<proteinExistence type="predicted"/>
<protein>
    <submittedName>
        <fullName evidence="2">Uncharacterized protein</fullName>
    </submittedName>
</protein>
<evidence type="ECO:0000256" key="1">
    <source>
        <dbReference type="SAM" id="MobiDB-lite"/>
    </source>
</evidence>